<feature type="region of interest" description="Disordered" evidence="2">
    <location>
        <begin position="203"/>
        <end position="266"/>
    </location>
</feature>
<feature type="compositionally biased region" description="Basic and acidic residues" evidence="2">
    <location>
        <begin position="256"/>
        <end position="266"/>
    </location>
</feature>
<dbReference type="OrthoDB" id="693781at2759"/>
<comment type="caution">
    <text evidence="4">The sequence shown here is derived from an EMBL/GenBank/DDBJ whole genome shotgun (WGS) entry which is preliminary data.</text>
</comment>
<feature type="compositionally biased region" description="Gly residues" evidence="2">
    <location>
        <begin position="76"/>
        <end position="90"/>
    </location>
</feature>
<evidence type="ECO:0000313" key="4">
    <source>
        <dbReference type="EMBL" id="CAD6220380.1"/>
    </source>
</evidence>
<keyword evidence="1" id="KW-0862">Zinc</keyword>
<keyword evidence="1" id="KW-0479">Metal-binding</keyword>
<reference evidence="4" key="1">
    <citation type="submission" date="2020-10" db="EMBL/GenBank/DDBJ databases">
        <authorList>
            <person name="Han B."/>
            <person name="Lu T."/>
            <person name="Zhao Q."/>
            <person name="Huang X."/>
            <person name="Zhao Y."/>
        </authorList>
    </citation>
    <scope>NUCLEOTIDE SEQUENCE</scope>
</reference>
<feature type="compositionally biased region" description="Low complexity" evidence="2">
    <location>
        <begin position="233"/>
        <end position="244"/>
    </location>
</feature>
<keyword evidence="1" id="KW-0863">Zinc-finger</keyword>
<feature type="compositionally biased region" description="Basic and acidic residues" evidence="2">
    <location>
        <begin position="204"/>
        <end position="220"/>
    </location>
</feature>
<dbReference type="Proteomes" id="UP000604825">
    <property type="component" value="Unassembled WGS sequence"/>
</dbReference>
<dbReference type="GO" id="GO:0008270">
    <property type="term" value="F:zinc ion binding"/>
    <property type="evidence" value="ECO:0007669"/>
    <property type="project" value="UniProtKB-KW"/>
</dbReference>
<evidence type="ECO:0000259" key="3">
    <source>
        <dbReference type="PROSITE" id="PS50158"/>
    </source>
</evidence>
<feature type="region of interest" description="Disordered" evidence="2">
    <location>
        <begin position="54"/>
        <end position="117"/>
    </location>
</feature>
<organism evidence="4 5">
    <name type="scientific">Miscanthus lutarioriparius</name>
    <dbReference type="NCBI Taxonomy" id="422564"/>
    <lineage>
        <taxon>Eukaryota</taxon>
        <taxon>Viridiplantae</taxon>
        <taxon>Streptophyta</taxon>
        <taxon>Embryophyta</taxon>
        <taxon>Tracheophyta</taxon>
        <taxon>Spermatophyta</taxon>
        <taxon>Magnoliopsida</taxon>
        <taxon>Liliopsida</taxon>
        <taxon>Poales</taxon>
        <taxon>Poaceae</taxon>
        <taxon>PACMAD clade</taxon>
        <taxon>Panicoideae</taxon>
        <taxon>Andropogonodae</taxon>
        <taxon>Andropogoneae</taxon>
        <taxon>Saccharinae</taxon>
        <taxon>Miscanthus</taxon>
    </lineage>
</organism>
<accession>A0A811NDZ9</accession>
<protein>
    <recommendedName>
        <fullName evidence="3">CCHC-type domain-containing protein</fullName>
    </recommendedName>
</protein>
<feature type="domain" description="CCHC-type" evidence="3">
    <location>
        <begin position="120"/>
        <end position="136"/>
    </location>
</feature>
<dbReference type="GO" id="GO:0003676">
    <property type="term" value="F:nucleic acid binding"/>
    <property type="evidence" value="ECO:0007669"/>
    <property type="project" value="InterPro"/>
</dbReference>
<dbReference type="Gene3D" id="4.10.60.10">
    <property type="entry name" value="Zinc finger, CCHC-type"/>
    <property type="match status" value="1"/>
</dbReference>
<dbReference type="Pfam" id="PF00098">
    <property type="entry name" value="zf-CCHC"/>
    <property type="match status" value="1"/>
</dbReference>
<name>A0A811NDZ9_9POAL</name>
<dbReference type="InterPro" id="IPR036875">
    <property type="entry name" value="Znf_CCHC_sf"/>
</dbReference>
<evidence type="ECO:0000256" key="2">
    <source>
        <dbReference type="SAM" id="MobiDB-lite"/>
    </source>
</evidence>
<evidence type="ECO:0000256" key="1">
    <source>
        <dbReference type="PROSITE-ProRule" id="PRU00047"/>
    </source>
</evidence>
<gene>
    <name evidence="4" type="ORF">NCGR_LOCUS13873</name>
</gene>
<dbReference type="PROSITE" id="PS50158">
    <property type="entry name" value="ZF_CCHC"/>
    <property type="match status" value="1"/>
</dbReference>
<dbReference type="AlphaFoldDB" id="A0A811NDZ9"/>
<dbReference type="EMBL" id="CAJGYO010000003">
    <property type="protein sequence ID" value="CAD6220380.1"/>
    <property type="molecule type" value="Genomic_DNA"/>
</dbReference>
<dbReference type="InterPro" id="IPR001878">
    <property type="entry name" value="Znf_CCHC"/>
</dbReference>
<proteinExistence type="predicted"/>
<sequence>MGDTETSRGSGGVKESSLLWPMLTTDNYTEWAMLMQCNYEALEIWGVIDPGTGDERASALSPEGDVAVVGEEGDGEGGLGGGSGGGVGSKGKGKSAARPDGGASGEVKLTSEGTPRRKGRCRNCGIYGHWAEDCKRPKKEKKKEVVQPEANVAIGGADHGGALLMTACDVVHGPSQIVHLTEKVVPIDVPEGVWVLDTGASNHMTERGEQPADAEGEHFADPGGDVDPNEATPNPQNSPGSNQPAGNIFATPPSQHSEETHSGPLS</sequence>
<keyword evidence="5" id="KW-1185">Reference proteome</keyword>
<evidence type="ECO:0000313" key="5">
    <source>
        <dbReference type="Proteomes" id="UP000604825"/>
    </source>
</evidence>
<dbReference type="SUPFAM" id="SSF57756">
    <property type="entry name" value="Retrovirus zinc finger-like domains"/>
    <property type="match status" value="1"/>
</dbReference>